<accession>A0ABX2Q6U5</accession>
<comment type="caution">
    <text evidence="2">The sequence shown here is derived from an EMBL/GenBank/DDBJ whole genome shotgun (WGS) entry which is preliminary data.</text>
</comment>
<evidence type="ECO:0000313" key="3">
    <source>
        <dbReference type="Proteomes" id="UP000626554"/>
    </source>
</evidence>
<dbReference type="EMBL" id="JABKAV010000048">
    <property type="protein sequence ID" value="NVO85952.1"/>
    <property type="molecule type" value="Genomic_DNA"/>
</dbReference>
<dbReference type="RefSeq" id="WP_176900671.1">
    <property type="nucleotide sequence ID" value="NZ_JABKAV010000048.1"/>
</dbReference>
<feature type="transmembrane region" description="Helical" evidence="1">
    <location>
        <begin position="161"/>
        <end position="186"/>
    </location>
</feature>
<protein>
    <submittedName>
        <fullName evidence="2">Uncharacterized protein</fullName>
    </submittedName>
</protein>
<organism evidence="2 3">
    <name type="scientific">Hymenobacter terrestris</name>
    <dbReference type="NCBI Taxonomy" id="2748310"/>
    <lineage>
        <taxon>Bacteria</taxon>
        <taxon>Pseudomonadati</taxon>
        <taxon>Bacteroidota</taxon>
        <taxon>Cytophagia</taxon>
        <taxon>Cytophagales</taxon>
        <taxon>Hymenobacteraceae</taxon>
        <taxon>Hymenobacter</taxon>
    </lineage>
</organism>
<keyword evidence="1" id="KW-0472">Membrane</keyword>
<feature type="transmembrane region" description="Helical" evidence="1">
    <location>
        <begin position="131"/>
        <end position="149"/>
    </location>
</feature>
<keyword evidence="1" id="KW-1133">Transmembrane helix</keyword>
<keyword evidence="1" id="KW-0812">Transmembrane</keyword>
<evidence type="ECO:0000256" key="1">
    <source>
        <dbReference type="SAM" id="Phobius"/>
    </source>
</evidence>
<proteinExistence type="predicted"/>
<keyword evidence="3" id="KW-1185">Reference proteome</keyword>
<reference evidence="2 3" key="1">
    <citation type="submission" date="2020-05" db="EMBL/GenBank/DDBJ databases">
        <title>Hymenobacter terrestris sp. nov. and Hymenobacter lapidiphilus sp. nov., isolated from regoliths in Antarctica.</title>
        <authorList>
            <person name="Sedlacek I."/>
            <person name="Pantucek R."/>
            <person name="Zeman M."/>
            <person name="Holochova P."/>
            <person name="Kralova S."/>
            <person name="Stankova E."/>
            <person name="Sedo O."/>
            <person name="Micenkova L."/>
            <person name="Svec P."/>
            <person name="Gupta V."/>
            <person name="Sood U."/>
            <person name="Korpole U.S."/>
            <person name="Lal R."/>
        </authorList>
    </citation>
    <scope>NUCLEOTIDE SEQUENCE [LARGE SCALE GENOMIC DNA]</scope>
    <source>
        <strain evidence="2 3">P5252</strain>
    </source>
</reference>
<evidence type="ECO:0000313" key="2">
    <source>
        <dbReference type="EMBL" id="NVO85952.1"/>
    </source>
</evidence>
<dbReference type="Proteomes" id="UP000626554">
    <property type="component" value="Unassembled WGS sequence"/>
</dbReference>
<sequence>MLIGLNKRIQFRPGQEQEILRELAATGLLAPNVARRLRGKFKVTKGAASDYNPLLAEGIAPASVPSIAKNAQVPAAPPTIAPPQSDTTQVQVAVLPQQPGTSTTPALAQEMAYSDTLRAISRLFERRRRGGGAWVGGGLSSVLTLALSLSSPNSDAGSVSAGGIAALVGLFVAAPVAIGSVNLAAYKKEREEEVTRAYQAGQPLPKKIRSRLKKKDLQPYD</sequence>
<name>A0ABX2Q6U5_9BACT</name>
<gene>
    <name evidence="2" type="ORF">HW556_13770</name>
</gene>